<accession>A0AAE0I2M3</accession>
<gene>
    <name evidence="4" type="ORF">B0T19DRAFT_434899</name>
</gene>
<dbReference type="EMBL" id="JAUEPO010000007">
    <property type="protein sequence ID" value="KAK3317392.1"/>
    <property type="molecule type" value="Genomic_DNA"/>
</dbReference>
<dbReference type="Pfam" id="PF00023">
    <property type="entry name" value="Ank"/>
    <property type="match status" value="2"/>
</dbReference>
<dbReference type="Pfam" id="PF12796">
    <property type="entry name" value="Ank_2"/>
    <property type="match status" value="3"/>
</dbReference>
<feature type="repeat" description="ANK" evidence="3">
    <location>
        <begin position="574"/>
        <end position="606"/>
    </location>
</feature>
<dbReference type="SUPFAM" id="SSF48403">
    <property type="entry name" value="Ankyrin repeat"/>
    <property type="match status" value="2"/>
</dbReference>
<evidence type="ECO:0000256" key="2">
    <source>
        <dbReference type="ARBA" id="ARBA00023043"/>
    </source>
</evidence>
<evidence type="ECO:0000256" key="3">
    <source>
        <dbReference type="PROSITE-ProRule" id="PRU00023"/>
    </source>
</evidence>
<keyword evidence="2 3" id="KW-0040">ANK repeat</keyword>
<feature type="repeat" description="ANK" evidence="3">
    <location>
        <begin position="476"/>
        <end position="508"/>
    </location>
</feature>
<dbReference type="InterPro" id="IPR051165">
    <property type="entry name" value="Multifunctional_ANK_Repeat"/>
</dbReference>
<proteinExistence type="predicted"/>
<dbReference type="Proteomes" id="UP001286456">
    <property type="component" value="Unassembled WGS sequence"/>
</dbReference>
<dbReference type="InterPro" id="IPR036770">
    <property type="entry name" value="Ankyrin_rpt-contain_sf"/>
</dbReference>
<sequence length="748" mass="81544">MSLFSKAKAASKEESLKKYRQEMREQLSMLALLLDCLKVESLATVQVRLESVGPQTTLGHDNALTDRTLRRSTPIAYAFMSTKWNLERGQFPTGSALSDSGRSCLSLTFPREMVEAKTAVHSKDYQQATPAMIRSLHRAIEGLDAQNISDSLYPNPNQPLPGSCGLRPLDRVLKMYAEARDGIGPADAVARLDNILCSLLRAGADVNPQWPKLNEISPLFLAIDAKVSARAIRLMCDNGADVNARHPLRDEMTPLQLAILDGCGDDVVLALVASGADIDMRNSLGRTALFFAVRGKRVETARKLLDYGSDPDAEDSRGWTPLKAALDDRPGLDASLPMVQLLCDRGASLDHVHKRSFVDKPRNLLPLALSIMIHCSVDVAKILLRAGADPNGSRAPNESSPLYIASKQGNANMVKLLVDNGADVDLPVVYTSIRGRDSLTPLYAAIKKGSSHTRDAVRCLLESNANPDIMCFKHHKGSKAMHIAARNNDVEYLRLLLDHGAEVNGQDSNQHTPLWCSIVKGHRLAAAFLIESGAISNTPREAPTICTAANAGMDSIITLLLDRGCPIDSPDPLDGSTALKRAVLKGHMSTVRLLLSRGADVRVLDKTGQNIIYHALENSAVLRLIVDQCDRGPLLEAINKKGDGKFTMLHWAVLYDNPACVEILLQAGAEQVPILSLEPPLTSTPYDLQGLLGTPVEIARVLGRDHMVTIFEDWEEATKAADAELLTRRKHHFAKINGQRQLRPEGAP</sequence>
<evidence type="ECO:0000313" key="4">
    <source>
        <dbReference type="EMBL" id="KAK3317392.1"/>
    </source>
</evidence>
<feature type="repeat" description="ANK" evidence="3">
    <location>
        <begin position="397"/>
        <end position="425"/>
    </location>
</feature>
<reference evidence="4" key="2">
    <citation type="submission" date="2023-06" db="EMBL/GenBank/DDBJ databases">
        <authorList>
            <consortium name="Lawrence Berkeley National Laboratory"/>
            <person name="Haridas S."/>
            <person name="Hensen N."/>
            <person name="Bonometti L."/>
            <person name="Westerberg I."/>
            <person name="Brannstrom I.O."/>
            <person name="Guillou S."/>
            <person name="Cros-Aarteil S."/>
            <person name="Calhoun S."/>
            <person name="Kuo A."/>
            <person name="Mondo S."/>
            <person name="Pangilinan J."/>
            <person name="Riley R."/>
            <person name="Labutti K."/>
            <person name="Andreopoulos B."/>
            <person name="Lipzen A."/>
            <person name="Chen C."/>
            <person name="Yanf M."/>
            <person name="Daum C."/>
            <person name="Ng V."/>
            <person name="Clum A."/>
            <person name="Steindorff A."/>
            <person name="Ohm R."/>
            <person name="Martin F."/>
            <person name="Silar P."/>
            <person name="Natvig D."/>
            <person name="Lalanne C."/>
            <person name="Gautier V."/>
            <person name="Ament-Velasquez S.L."/>
            <person name="Kruys A."/>
            <person name="Hutchinson M.I."/>
            <person name="Powell A.J."/>
            <person name="Barry K."/>
            <person name="Miller A.N."/>
            <person name="Grigoriev I.V."/>
            <person name="Debuchy R."/>
            <person name="Gladieux P."/>
            <person name="Thoren M.H."/>
            <person name="Johannesson H."/>
        </authorList>
    </citation>
    <scope>NUCLEOTIDE SEQUENCE</scope>
    <source>
        <strain evidence="4">SMH4131-1</strain>
    </source>
</reference>
<organism evidence="4 5">
    <name type="scientific">Cercophora scortea</name>
    <dbReference type="NCBI Taxonomy" id="314031"/>
    <lineage>
        <taxon>Eukaryota</taxon>
        <taxon>Fungi</taxon>
        <taxon>Dikarya</taxon>
        <taxon>Ascomycota</taxon>
        <taxon>Pezizomycotina</taxon>
        <taxon>Sordariomycetes</taxon>
        <taxon>Sordariomycetidae</taxon>
        <taxon>Sordariales</taxon>
        <taxon>Lasiosphaeriaceae</taxon>
        <taxon>Cercophora</taxon>
    </lineage>
</organism>
<name>A0AAE0I2M3_9PEZI</name>
<dbReference type="PROSITE" id="PS50297">
    <property type="entry name" value="ANK_REP_REGION"/>
    <property type="match status" value="5"/>
</dbReference>
<dbReference type="PANTHER" id="PTHR24123">
    <property type="entry name" value="ANKYRIN REPEAT-CONTAINING"/>
    <property type="match status" value="1"/>
</dbReference>
<protein>
    <submittedName>
        <fullName evidence="4">Ankyrin repeat-containing domain protein</fullName>
    </submittedName>
</protein>
<evidence type="ECO:0000313" key="5">
    <source>
        <dbReference type="Proteomes" id="UP001286456"/>
    </source>
</evidence>
<dbReference type="SMART" id="SM00248">
    <property type="entry name" value="ANK"/>
    <property type="match status" value="12"/>
</dbReference>
<dbReference type="Gene3D" id="1.25.40.20">
    <property type="entry name" value="Ankyrin repeat-containing domain"/>
    <property type="match status" value="3"/>
</dbReference>
<dbReference type="InterPro" id="IPR002110">
    <property type="entry name" value="Ankyrin_rpt"/>
</dbReference>
<feature type="repeat" description="ANK" evidence="3">
    <location>
        <begin position="250"/>
        <end position="283"/>
    </location>
</feature>
<evidence type="ECO:0000256" key="1">
    <source>
        <dbReference type="ARBA" id="ARBA00022737"/>
    </source>
</evidence>
<keyword evidence="1" id="KW-0677">Repeat</keyword>
<dbReference type="AlphaFoldDB" id="A0AAE0I2M3"/>
<dbReference type="PANTHER" id="PTHR24123:SF33">
    <property type="entry name" value="PROTEIN HOS4"/>
    <property type="match status" value="1"/>
</dbReference>
<dbReference type="PROSITE" id="PS50088">
    <property type="entry name" value="ANK_REPEAT"/>
    <property type="match status" value="5"/>
</dbReference>
<keyword evidence="5" id="KW-1185">Reference proteome</keyword>
<feature type="repeat" description="ANK" evidence="3">
    <location>
        <begin position="284"/>
        <end position="316"/>
    </location>
</feature>
<comment type="caution">
    <text evidence="4">The sequence shown here is derived from an EMBL/GenBank/DDBJ whole genome shotgun (WGS) entry which is preliminary data.</text>
</comment>
<reference evidence="4" key="1">
    <citation type="journal article" date="2023" name="Mol. Phylogenet. Evol.">
        <title>Genome-scale phylogeny and comparative genomics of the fungal order Sordariales.</title>
        <authorList>
            <person name="Hensen N."/>
            <person name="Bonometti L."/>
            <person name="Westerberg I."/>
            <person name="Brannstrom I.O."/>
            <person name="Guillou S."/>
            <person name="Cros-Aarteil S."/>
            <person name="Calhoun S."/>
            <person name="Haridas S."/>
            <person name="Kuo A."/>
            <person name="Mondo S."/>
            <person name="Pangilinan J."/>
            <person name="Riley R."/>
            <person name="LaButti K."/>
            <person name="Andreopoulos B."/>
            <person name="Lipzen A."/>
            <person name="Chen C."/>
            <person name="Yan M."/>
            <person name="Daum C."/>
            <person name="Ng V."/>
            <person name="Clum A."/>
            <person name="Steindorff A."/>
            <person name="Ohm R.A."/>
            <person name="Martin F."/>
            <person name="Silar P."/>
            <person name="Natvig D.O."/>
            <person name="Lalanne C."/>
            <person name="Gautier V."/>
            <person name="Ament-Velasquez S.L."/>
            <person name="Kruys A."/>
            <person name="Hutchinson M.I."/>
            <person name="Powell A.J."/>
            <person name="Barry K."/>
            <person name="Miller A.N."/>
            <person name="Grigoriev I.V."/>
            <person name="Debuchy R."/>
            <person name="Gladieux P."/>
            <person name="Hiltunen Thoren M."/>
            <person name="Johannesson H."/>
        </authorList>
    </citation>
    <scope>NUCLEOTIDE SEQUENCE</scope>
    <source>
        <strain evidence="4">SMH4131-1</strain>
    </source>
</reference>